<dbReference type="GO" id="GO:0016301">
    <property type="term" value="F:kinase activity"/>
    <property type="evidence" value="ECO:0007669"/>
    <property type="project" value="UniProtKB-KW"/>
</dbReference>
<feature type="compositionally biased region" description="Polar residues" evidence="1">
    <location>
        <begin position="1"/>
        <end position="15"/>
    </location>
</feature>
<name>A0A176ZZR1_9PEZI</name>
<dbReference type="GeneID" id="36292567"/>
<dbReference type="OrthoDB" id="3435899at2759"/>
<protein>
    <submittedName>
        <fullName evidence="2">Protein kinase</fullName>
    </submittedName>
</protein>
<evidence type="ECO:0000256" key="1">
    <source>
        <dbReference type="SAM" id="MobiDB-lite"/>
    </source>
</evidence>
<feature type="region of interest" description="Disordered" evidence="1">
    <location>
        <begin position="1"/>
        <end position="78"/>
    </location>
</feature>
<dbReference type="EMBL" id="KV441452">
    <property type="protein sequence ID" value="OAF54184.2"/>
    <property type="molecule type" value="Genomic_DNA"/>
</dbReference>
<reference evidence="2" key="1">
    <citation type="submission" date="2016-03" db="EMBL/GenBank/DDBJ databases">
        <title>Updated assembly of Pseudogymnoascus destructans, the fungus causing white-nose syndrome of bats.</title>
        <authorList>
            <person name="Palmer J.M."/>
            <person name="Drees K.P."/>
            <person name="Foster J.T."/>
            <person name="Lindner D.L."/>
        </authorList>
    </citation>
    <scope>NUCLEOTIDE SEQUENCE [LARGE SCALE GENOMIC DNA]</scope>
    <source>
        <strain evidence="2">20631-21</strain>
    </source>
</reference>
<dbReference type="Proteomes" id="UP000077154">
    <property type="component" value="Unassembled WGS sequence"/>
</dbReference>
<dbReference type="VEuPathDB" id="FungiDB:GMDG_05473"/>
<feature type="compositionally biased region" description="Low complexity" evidence="1">
    <location>
        <begin position="44"/>
        <end position="54"/>
    </location>
</feature>
<sequence length="119" mass="12563">MATASPTPLGSSHFGNQPMRRPSSRQALRQVPLARPTFVRREAAAVTANGNPAAELPTTSKTRRYSDHDSSDDDLPVPMKFSALTNALLNDEASMLGSGSPVVATNENNLSGSTAVAQR</sequence>
<accession>A0A176ZZR1</accession>
<dbReference type="AlphaFoldDB" id="A0A176ZZR1"/>
<feature type="region of interest" description="Disordered" evidence="1">
    <location>
        <begin position="100"/>
        <end position="119"/>
    </location>
</feature>
<feature type="compositionally biased region" description="Polar residues" evidence="1">
    <location>
        <begin position="103"/>
        <end position="119"/>
    </location>
</feature>
<organism evidence="2">
    <name type="scientific">Pseudogymnoascus destructans</name>
    <dbReference type="NCBI Taxonomy" id="655981"/>
    <lineage>
        <taxon>Eukaryota</taxon>
        <taxon>Fungi</taxon>
        <taxon>Dikarya</taxon>
        <taxon>Ascomycota</taxon>
        <taxon>Pezizomycotina</taxon>
        <taxon>Leotiomycetes</taxon>
        <taxon>Thelebolales</taxon>
        <taxon>Thelebolaceae</taxon>
        <taxon>Pseudogymnoascus</taxon>
    </lineage>
</organism>
<keyword evidence="2" id="KW-0808">Transferase</keyword>
<evidence type="ECO:0000313" key="2">
    <source>
        <dbReference type="EMBL" id="OAF54184.2"/>
    </source>
</evidence>
<dbReference type="RefSeq" id="XP_024319491.1">
    <property type="nucleotide sequence ID" value="XM_024472950.1"/>
</dbReference>
<proteinExistence type="predicted"/>
<feature type="non-terminal residue" evidence="2">
    <location>
        <position position="119"/>
    </location>
</feature>
<gene>
    <name evidence="2" type="primary">MPS1_2</name>
    <name evidence="2" type="ORF">VC83_09537</name>
</gene>
<keyword evidence="2" id="KW-0418">Kinase</keyword>